<comment type="caution">
    <text evidence="1">The sequence shown here is derived from an EMBL/GenBank/DDBJ whole genome shotgun (WGS) entry which is preliminary data.</text>
</comment>
<organism evidence="1">
    <name type="scientific">freshwater metagenome</name>
    <dbReference type="NCBI Taxonomy" id="449393"/>
    <lineage>
        <taxon>unclassified sequences</taxon>
        <taxon>metagenomes</taxon>
        <taxon>ecological metagenomes</taxon>
    </lineage>
</organism>
<name>A0A094SIG3_9ZZZZ</name>
<protein>
    <submittedName>
        <fullName evidence="1">Uncharacterized protein</fullName>
    </submittedName>
</protein>
<gene>
    <name evidence="1" type="ORF">GM51_8840</name>
</gene>
<evidence type="ECO:0000313" key="1">
    <source>
        <dbReference type="EMBL" id="KGA18203.1"/>
    </source>
</evidence>
<proteinExistence type="predicted"/>
<dbReference type="EMBL" id="JNSL01000047">
    <property type="protein sequence ID" value="KGA18203.1"/>
    <property type="molecule type" value="Genomic_DNA"/>
</dbReference>
<sequence length="106" mass="11633">MRDGQEAAFCATLVVHNAVNKIDALDSVALACNSVVSDSGTPNPWIPLSEHTWIEMEIPKFGEPPPLAIDVYSDVNDDHAKVQALWVLEALETSTVWRVTPDFTVD</sequence>
<dbReference type="AlphaFoldDB" id="A0A094SIG3"/>
<accession>A0A094SIG3</accession>
<reference evidence="1" key="1">
    <citation type="submission" date="2014-06" db="EMBL/GenBank/DDBJ databases">
        <title>Key roles for freshwater Actinobacteria revealed by deep metagenomic sequencing.</title>
        <authorList>
            <person name="Ghai R."/>
            <person name="Mizuno C.M."/>
            <person name="Picazo A."/>
            <person name="Camacho A."/>
            <person name="Rodriguez-Valera F."/>
        </authorList>
    </citation>
    <scope>NUCLEOTIDE SEQUENCE</scope>
</reference>